<organism evidence="2 3">
    <name type="scientific">Haloferula luteola</name>
    <dbReference type="NCBI Taxonomy" id="595692"/>
    <lineage>
        <taxon>Bacteria</taxon>
        <taxon>Pseudomonadati</taxon>
        <taxon>Verrucomicrobiota</taxon>
        <taxon>Verrucomicrobiia</taxon>
        <taxon>Verrucomicrobiales</taxon>
        <taxon>Verrucomicrobiaceae</taxon>
        <taxon>Haloferula</taxon>
    </lineage>
</organism>
<name>A0A840UZ38_9BACT</name>
<evidence type="ECO:0000256" key="1">
    <source>
        <dbReference type="SAM" id="MobiDB-lite"/>
    </source>
</evidence>
<accession>A0A840UZ38</accession>
<protein>
    <recommendedName>
        <fullName evidence="4">Histone H1</fullName>
    </recommendedName>
</protein>
<comment type="caution">
    <text evidence="2">The sequence shown here is derived from an EMBL/GenBank/DDBJ whole genome shotgun (WGS) entry which is preliminary data.</text>
</comment>
<evidence type="ECO:0008006" key="4">
    <source>
        <dbReference type="Google" id="ProtNLM"/>
    </source>
</evidence>
<keyword evidence="3" id="KW-1185">Reference proteome</keyword>
<proteinExistence type="predicted"/>
<dbReference type="Proteomes" id="UP000557717">
    <property type="component" value="Unassembled WGS sequence"/>
</dbReference>
<sequence>MPDRSRKRPRDPNQLAKFIVDQSTGDTQEETPPDDSGKDKAAIELGRKGGLKGGKARARALTKEQRSEIARIAALARWKKKD</sequence>
<gene>
    <name evidence="2" type="ORF">HNR46_001623</name>
</gene>
<dbReference type="AlphaFoldDB" id="A0A840UZ38"/>
<feature type="region of interest" description="Disordered" evidence="1">
    <location>
        <begin position="1"/>
        <end position="59"/>
    </location>
</feature>
<evidence type="ECO:0000313" key="3">
    <source>
        <dbReference type="Proteomes" id="UP000557717"/>
    </source>
</evidence>
<dbReference type="EMBL" id="JACHFD010000006">
    <property type="protein sequence ID" value="MBB5351387.1"/>
    <property type="molecule type" value="Genomic_DNA"/>
</dbReference>
<feature type="compositionally biased region" description="Basic and acidic residues" evidence="1">
    <location>
        <begin position="35"/>
        <end position="47"/>
    </location>
</feature>
<evidence type="ECO:0000313" key="2">
    <source>
        <dbReference type="EMBL" id="MBB5351387.1"/>
    </source>
</evidence>
<reference evidence="2 3" key="1">
    <citation type="submission" date="2020-08" db="EMBL/GenBank/DDBJ databases">
        <title>Genomic Encyclopedia of Type Strains, Phase IV (KMG-IV): sequencing the most valuable type-strain genomes for metagenomic binning, comparative biology and taxonomic classification.</title>
        <authorList>
            <person name="Goeker M."/>
        </authorList>
    </citation>
    <scope>NUCLEOTIDE SEQUENCE [LARGE SCALE GENOMIC DNA]</scope>
    <source>
        <strain evidence="2 3">YC6886</strain>
    </source>
</reference>